<name>A0A067PTX7_9AGAM</name>
<dbReference type="GO" id="GO:0005829">
    <property type="term" value="C:cytosol"/>
    <property type="evidence" value="ECO:0007669"/>
    <property type="project" value="TreeGrafter"/>
</dbReference>
<proteinExistence type="predicted"/>
<evidence type="ECO:0000259" key="1">
    <source>
        <dbReference type="Pfam" id="PF01968"/>
    </source>
</evidence>
<reference evidence="5" key="1">
    <citation type="journal article" date="2014" name="Proc. Natl. Acad. Sci. U.S.A.">
        <title>Extensive sampling of basidiomycete genomes demonstrates inadequacy of the white-rot/brown-rot paradigm for wood decay fungi.</title>
        <authorList>
            <person name="Riley R."/>
            <person name="Salamov A.A."/>
            <person name="Brown D.W."/>
            <person name="Nagy L.G."/>
            <person name="Floudas D."/>
            <person name="Held B.W."/>
            <person name="Levasseur A."/>
            <person name="Lombard V."/>
            <person name="Morin E."/>
            <person name="Otillar R."/>
            <person name="Lindquist E.A."/>
            <person name="Sun H."/>
            <person name="LaButti K.M."/>
            <person name="Schmutz J."/>
            <person name="Jabbour D."/>
            <person name="Luo H."/>
            <person name="Baker S.E."/>
            <person name="Pisabarro A.G."/>
            <person name="Walton J.D."/>
            <person name="Blanchette R.A."/>
            <person name="Henrissat B."/>
            <person name="Martin F."/>
            <person name="Cullen D."/>
            <person name="Hibbett D.S."/>
            <person name="Grigoriev I.V."/>
        </authorList>
    </citation>
    <scope>NUCLEOTIDE SEQUENCE [LARGE SCALE GENOMIC DNA]</scope>
    <source>
        <strain evidence="5">MUCL 33604</strain>
    </source>
</reference>
<dbReference type="HOGENOM" id="CLU_002157_1_3_1"/>
<evidence type="ECO:0008006" key="6">
    <source>
        <dbReference type="Google" id="ProtNLM"/>
    </source>
</evidence>
<gene>
    <name evidence="4" type="ORF">JAAARDRAFT_686181</name>
</gene>
<dbReference type="Pfam" id="PF19278">
    <property type="entry name" value="Hydant_A_C"/>
    <property type="match status" value="1"/>
</dbReference>
<dbReference type="GO" id="GO:0006749">
    <property type="term" value="P:glutathione metabolic process"/>
    <property type="evidence" value="ECO:0007669"/>
    <property type="project" value="TreeGrafter"/>
</dbReference>
<dbReference type="STRING" id="933084.A0A067PTX7"/>
<dbReference type="InterPro" id="IPR049517">
    <property type="entry name" value="ACX-like_C"/>
</dbReference>
<evidence type="ECO:0000313" key="4">
    <source>
        <dbReference type="EMBL" id="KDQ58189.1"/>
    </source>
</evidence>
<accession>A0A067PTX7</accession>
<dbReference type="Pfam" id="PF01968">
    <property type="entry name" value="Hydantoinase_A"/>
    <property type="match status" value="1"/>
</dbReference>
<dbReference type="PANTHER" id="PTHR11365">
    <property type="entry name" value="5-OXOPROLINASE RELATED"/>
    <property type="match status" value="1"/>
</dbReference>
<dbReference type="Pfam" id="PF05378">
    <property type="entry name" value="Hydant_A_N"/>
    <property type="match status" value="1"/>
</dbReference>
<dbReference type="InParanoid" id="A0A067PTX7"/>
<sequence>MAIQSSKVPDRSIKICADRGGTFCDIHAAYPDPENPSETKEVVVKLLSQDPNNYSDAPTEGIRRVLEIATGAKIPRGSILETDKIDYIRLSTTVATNALLERKGQKHALLITKGFKDLLLIGNQSRPKIFDLNIRRPPPLYSTVVEVDERVTLVGYTSDPKAEEHALEFNEDGSVKRGYRGRGWDGKGDAEGPGEIVKGLSGEAVRIMKRPDLDTVKRDLQKLYSDGYRSLAIVLVHSYTFPDHELALGKIARSIGFTQVSESSQLLPMIKMVPRGISSTADAYLTPILKQYLDGFFNGFDEKLKDGKVMSPRVEFMGSDGGLLDLRNFSGLKSILSGPAGGVVGMALTSWDDNERHPIIGIDVGGTSTDVSRFDGRYEVVYETTTAGVTIQSPQLDINTVAAGGGSCLNFRNGLFAAGPESAGAEPGPACYRKGGPLAVTDANLLLGRLVPDYFPKIFGKSEKEPLDAQASRNLFESLAKEINDAHEKKMSTDEIVYGFIKVANETMCRPIRALTEARGYASSKHILASFGGAGGQHACEIAKLLGIKTILIHRYSSILSAYGLALADRAFELQEPSATFYTPQNKQSLTSRLDKLESDVLAELSHQGFEGDRVKTERMLNMRFEGTDTALMILPEDRDGDGKEDFEAAFRRVYKAEFGFLLETKSVIVDDIKVRGIGKTFDTLGESVHSEVKRIKQRPVDRSSKADYTFSVYFDEVGRVDDTPVYLLPHLETGDVVKGPAMIIDDTQTIVVIPGATAVLTSKHLYITLE</sequence>
<evidence type="ECO:0000313" key="5">
    <source>
        <dbReference type="Proteomes" id="UP000027265"/>
    </source>
</evidence>
<keyword evidence="5" id="KW-1185">Reference proteome</keyword>
<dbReference type="InterPro" id="IPR002821">
    <property type="entry name" value="Hydantoinase_A"/>
</dbReference>
<dbReference type="Proteomes" id="UP000027265">
    <property type="component" value="Unassembled WGS sequence"/>
</dbReference>
<protein>
    <recommendedName>
        <fullName evidence="6">5-oxoprolinase</fullName>
    </recommendedName>
</protein>
<feature type="domain" description="Acetophenone carboxylase-like C-terminal" evidence="3">
    <location>
        <begin position="586"/>
        <end position="765"/>
    </location>
</feature>
<dbReference type="GO" id="GO:0017168">
    <property type="term" value="F:5-oxoprolinase (ATP-hydrolyzing) activity"/>
    <property type="evidence" value="ECO:0007669"/>
    <property type="project" value="TreeGrafter"/>
</dbReference>
<organism evidence="4 5">
    <name type="scientific">Jaapia argillacea MUCL 33604</name>
    <dbReference type="NCBI Taxonomy" id="933084"/>
    <lineage>
        <taxon>Eukaryota</taxon>
        <taxon>Fungi</taxon>
        <taxon>Dikarya</taxon>
        <taxon>Basidiomycota</taxon>
        <taxon>Agaricomycotina</taxon>
        <taxon>Agaricomycetes</taxon>
        <taxon>Agaricomycetidae</taxon>
        <taxon>Jaapiales</taxon>
        <taxon>Jaapiaceae</taxon>
        <taxon>Jaapia</taxon>
    </lineage>
</organism>
<evidence type="ECO:0000259" key="3">
    <source>
        <dbReference type="Pfam" id="PF19278"/>
    </source>
</evidence>
<feature type="domain" description="Hydantoinase A/oxoprolinase" evidence="1">
    <location>
        <begin position="275"/>
        <end position="571"/>
    </location>
</feature>
<feature type="domain" description="Hydantoinase/oxoprolinase N-terminal" evidence="2">
    <location>
        <begin position="14"/>
        <end position="255"/>
    </location>
</feature>
<dbReference type="OrthoDB" id="3643at2759"/>
<dbReference type="AlphaFoldDB" id="A0A067PTX7"/>
<dbReference type="EMBL" id="KL197718">
    <property type="protein sequence ID" value="KDQ58189.1"/>
    <property type="molecule type" value="Genomic_DNA"/>
</dbReference>
<dbReference type="FunCoup" id="A0A067PTX7">
    <property type="interactions" value="101"/>
</dbReference>
<evidence type="ECO:0000259" key="2">
    <source>
        <dbReference type="Pfam" id="PF05378"/>
    </source>
</evidence>
<dbReference type="InterPro" id="IPR008040">
    <property type="entry name" value="Hydant_A_N"/>
</dbReference>
<dbReference type="InterPro" id="IPR045079">
    <property type="entry name" value="Oxoprolinase-like"/>
</dbReference>
<dbReference type="PANTHER" id="PTHR11365:SF2">
    <property type="entry name" value="5-OXOPROLINASE"/>
    <property type="match status" value="1"/>
</dbReference>